<dbReference type="InterPro" id="IPR007278">
    <property type="entry name" value="DUF397"/>
</dbReference>
<keyword evidence="4" id="KW-1185">Reference proteome</keyword>
<evidence type="ECO:0000256" key="1">
    <source>
        <dbReference type="SAM" id="MobiDB-lite"/>
    </source>
</evidence>
<evidence type="ECO:0000313" key="4">
    <source>
        <dbReference type="Proteomes" id="UP001500016"/>
    </source>
</evidence>
<sequence>MSSSSAVERPLTTWRRSSYSDAQGGECVEIGTSPSGLVPVRDSKAPENGTLQFSGAAWSAFISKCRGPRPAGPGASW</sequence>
<organism evidence="3 4">
    <name type="scientific">Streptomyces albiaxialis</name>
    <dbReference type="NCBI Taxonomy" id="329523"/>
    <lineage>
        <taxon>Bacteria</taxon>
        <taxon>Bacillati</taxon>
        <taxon>Actinomycetota</taxon>
        <taxon>Actinomycetes</taxon>
        <taxon>Kitasatosporales</taxon>
        <taxon>Streptomycetaceae</taxon>
        <taxon>Streptomyces</taxon>
    </lineage>
</organism>
<gene>
    <name evidence="3" type="ORF">GCM10009801_46360</name>
</gene>
<name>A0ABN2W9Y0_9ACTN</name>
<feature type="region of interest" description="Disordered" evidence="1">
    <location>
        <begin position="1"/>
        <end position="26"/>
    </location>
</feature>
<dbReference type="EMBL" id="BAAAPE010000012">
    <property type="protein sequence ID" value="GAA2084918.1"/>
    <property type="molecule type" value="Genomic_DNA"/>
</dbReference>
<feature type="domain" description="DUF397" evidence="2">
    <location>
        <begin position="13"/>
        <end position="64"/>
    </location>
</feature>
<comment type="caution">
    <text evidence="3">The sequence shown here is derived from an EMBL/GenBank/DDBJ whole genome shotgun (WGS) entry which is preliminary data.</text>
</comment>
<protein>
    <recommendedName>
        <fullName evidence="2">DUF397 domain-containing protein</fullName>
    </recommendedName>
</protein>
<evidence type="ECO:0000259" key="2">
    <source>
        <dbReference type="Pfam" id="PF04149"/>
    </source>
</evidence>
<dbReference type="Pfam" id="PF04149">
    <property type="entry name" value="DUF397"/>
    <property type="match status" value="1"/>
</dbReference>
<proteinExistence type="predicted"/>
<accession>A0ABN2W9Y0</accession>
<evidence type="ECO:0000313" key="3">
    <source>
        <dbReference type="EMBL" id="GAA2084918.1"/>
    </source>
</evidence>
<reference evidence="3 4" key="1">
    <citation type="journal article" date="2019" name="Int. J. Syst. Evol. Microbiol.">
        <title>The Global Catalogue of Microorganisms (GCM) 10K type strain sequencing project: providing services to taxonomists for standard genome sequencing and annotation.</title>
        <authorList>
            <consortium name="The Broad Institute Genomics Platform"/>
            <consortium name="The Broad Institute Genome Sequencing Center for Infectious Disease"/>
            <person name="Wu L."/>
            <person name="Ma J."/>
        </authorList>
    </citation>
    <scope>NUCLEOTIDE SEQUENCE [LARGE SCALE GENOMIC DNA]</scope>
    <source>
        <strain evidence="3 4">JCM 15478</strain>
    </source>
</reference>
<dbReference type="Proteomes" id="UP001500016">
    <property type="component" value="Unassembled WGS sequence"/>
</dbReference>
<dbReference type="RefSeq" id="WP_344531192.1">
    <property type="nucleotide sequence ID" value="NZ_BAAAPE010000012.1"/>
</dbReference>